<dbReference type="RefSeq" id="WP_056963786.1">
    <property type="nucleotide sequence ID" value="NZ_AZFC01000015.1"/>
</dbReference>
<dbReference type="Pfam" id="PF13240">
    <property type="entry name" value="Zn_Ribbon_1"/>
    <property type="match status" value="1"/>
</dbReference>
<evidence type="ECO:0000256" key="2">
    <source>
        <dbReference type="SAM" id="Phobius"/>
    </source>
</evidence>
<feature type="domain" description="Zinc-ribbon" evidence="3">
    <location>
        <begin position="4"/>
        <end position="25"/>
    </location>
</feature>
<keyword evidence="2" id="KW-0472">Membrane</keyword>
<dbReference type="PANTHER" id="PTHR40038:SF1">
    <property type="entry name" value="MEMBRANE-ASSOCIATED PROTEIN TCAA"/>
    <property type="match status" value="1"/>
</dbReference>
<sequence length="361" mass="39499">MQTCPNCHQPITPGSRFCEHCGFDLESAPAKPAARRQAAGQHPKAKRPKSWLTRLIWGVLTVAVLVVIFLGVGFYHRQAGKPKQITLITDNITANQSTDLAKKLVSDDPSLKITSDTVQPFLDYTRKHPQYVKNMRSDLLNSGETRDHTFKLVTSGHTLGVLPVYKLQVATMHPRLSTNVANATIMANKTAVITAKNDHFTYTAGPLFPGHYTFKLSGSRSQASQTANLIGSQDRNQAIDLSAKAAKATKETTTKQTTADSGSGETPTPDDRPTTTKTGKAESDMSSDAQVAIDAASDEYGFDTDDETYTVSEPHPQVLEIKTYDADSGRHDDTFRYDQVHSIVSVYNSSTGKFETNDDDD</sequence>
<evidence type="ECO:0000259" key="4">
    <source>
        <dbReference type="Pfam" id="PF22813"/>
    </source>
</evidence>
<dbReference type="PATRIC" id="fig|1423805.4.peg.1150"/>
<protein>
    <submittedName>
        <fullName evidence="5">Uncharacterized protein</fullName>
    </submittedName>
</protein>
<gene>
    <name evidence="5" type="ORF">FD37_GL001120</name>
</gene>
<evidence type="ECO:0000259" key="3">
    <source>
        <dbReference type="Pfam" id="PF13240"/>
    </source>
</evidence>
<keyword evidence="2" id="KW-0812">Transmembrane</keyword>
<accession>A0A0R1R1E8</accession>
<evidence type="ECO:0000256" key="1">
    <source>
        <dbReference type="SAM" id="MobiDB-lite"/>
    </source>
</evidence>
<dbReference type="InterPro" id="IPR054529">
    <property type="entry name" value="TcaA_2nd"/>
</dbReference>
<dbReference type="PANTHER" id="PTHR40038">
    <property type="entry name" value="MEMBRANE-ASSOCIATED PROTEIN TCAA"/>
    <property type="match status" value="1"/>
</dbReference>
<dbReference type="InterPro" id="IPR026870">
    <property type="entry name" value="Zinc_ribbon_dom"/>
</dbReference>
<feature type="compositionally biased region" description="Basic and acidic residues" evidence="1">
    <location>
        <begin position="269"/>
        <end position="283"/>
    </location>
</feature>
<reference evidence="5 6" key="1">
    <citation type="journal article" date="2015" name="Genome Announc.">
        <title>Expanding the biotechnology potential of lactobacilli through comparative genomics of 213 strains and associated genera.</title>
        <authorList>
            <person name="Sun Z."/>
            <person name="Harris H.M."/>
            <person name="McCann A."/>
            <person name="Guo C."/>
            <person name="Argimon S."/>
            <person name="Zhang W."/>
            <person name="Yang X."/>
            <person name="Jeffery I.B."/>
            <person name="Cooney J.C."/>
            <person name="Kagawa T.F."/>
            <person name="Liu W."/>
            <person name="Song Y."/>
            <person name="Salvetti E."/>
            <person name="Wrobel A."/>
            <person name="Rasinkangas P."/>
            <person name="Parkhill J."/>
            <person name="Rea M.C."/>
            <person name="O'Sullivan O."/>
            <person name="Ritari J."/>
            <person name="Douillard F.P."/>
            <person name="Paul Ross R."/>
            <person name="Yang R."/>
            <person name="Briner A.E."/>
            <person name="Felis G.E."/>
            <person name="de Vos W.M."/>
            <person name="Barrangou R."/>
            <person name="Klaenhammer T.R."/>
            <person name="Caufield P.W."/>
            <person name="Cui Y."/>
            <person name="Zhang H."/>
            <person name="O'Toole P.W."/>
        </authorList>
    </citation>
    <scope>NUCLEOTIDE SEQUENCE [LARGE SCALE GENOMIC DNA]</scope>
    <source>
        <strain evidence="5 6">DSM 15429</strain>
    </source>
</reference>
<dbReference type="EMBL" id="AZFC01000015">
    <property type="protein sequence ID" value="KRL48660.1"/>
    <property type="molecule type" value="Genomic_DNA"/>
</dbReference>
<feature type="region of interest" description="Disordered" evidence="1">
    <location>
        <begin position="244"/>
        <end position="288"/>
    </location>
</feature>
<organism evidence="5 6">
    <name type="scientific">Levilactobacillus spicheri DSM 15429</name>
    <dbReference type="NCBI Taxonomy" id="1423805"/>
    <lineage>
        <taxon>Bacteria</taxon>
        <taxon>Bacillati</taxon>
        <taxon>Bacillota</taxon>
        <taxon>Bacilli</taxon>
        <taxon>Lactobacillales</taxon>
        <taxon>Lactobacillaceae</taxon>
        <taxon>Levilactobacillus</taxon>
    </lineage>
</organism>
<dbReference type="Pfam" id="PF22813">
    <property type="entry name" value="TcaA_2nd"/>
    <property type="match status" value="1"/>
</dbReference>
<feature type="domain" description="TcaA second" evidence="4">
    <location>
        <begin position="83"/>
        <end position="147"/>
    </location>
</feature>
<feature type="transmembrane region" description="Helical" evidence="2">
    <location>
        <begin position="55"/>
        <end position="75"/>
    </location>
</feature>
<keyword evidence="2" id="KW-1133">Transmembrane helix</keyword>
<evidence type="ECO:0000313" key="5">
    <source>
        <dbReference type="EMBL" id="KRL48660.1"/>
    </source>
</evidence>
<comment type="caution">
    <text evidence="5">The sequence shown here is derived from an EMBL/GenBank/DDBJ whole genome shotgun (WGS) entry which is preliminary data.</text>
</comment>
<evidence type="ECO:0000313" key="6">
    <source>
        <dbReference type="Proteomes" id="UP000051835"/>
    </source>
</evidence>
<dbReference type="AlphaFoldDB" id="A0A0R1R1E8"/>
<name>A0A0R1R1E8_9LACO</name>
<dbReference type="Proteomes" id="UP000051835">
    <property type="component" value="Unassembled WGS sequence"/>
</dbReference>
<proteinExistence type="predicted"/>